<evidence type="ECO:0000259" key="2">
    <source>
        <dbReference type="PROSITE" id="PS50280"/>
    </source>
</evidence>
<dbReference type="Pfam" id="PF00856">
    <property type="entry name" value="SET"/>
    <property type="match status" value="1"/>
</dbReference>
<feature type="signal peptide" evidence="1">
    <location>
        <begin position="1"/>
        <end position="27"/>
    </location>
</feature>
<proteinExistence type="predicted"/>
<name>A0A9W7GE25_9STRA</name>
<comment type="caution">
    <text evidence="3">The sequence shown here is derived from an EMBL/GenBank/DDBJ whole genome shotgun (WGS) entry which is preliminary data.</text>
</comment>
<dbReference type="PROSITE" id="PS50280">
    <property type="entry name" value="SET"/>
    <property type="match status" value="1"/>
</dbReference>
<dbReference type="InterPro" id="IPR001214">
    <property type="entry name" value="SET_dom"/>
</dbReference>
<protein>
    <recommendedName>
        <fullName evidence="2">SET domain-containing protein</fullName>
    </recommendedName>
</protein>
<gene>
    <name evidence="3" type="ORF">TrCOL_g11358</name>
</gene>
<dbReference type="AlphaFoldDB" id="A0A9W7GE25"/>
<evidence type="ECO:0000313" key="4">
    <source>
        <dbReference type="Proteomes" id="UP001165065"/>
    </source>
</evidence>
<dbReference type="OrthoDB" id="203136at2759"/>
<keyword evidence="1" id="KW-0732">Signal</keyword>
<dbReference type="InterPro" id="IPR046341">
    <property type="entry name" value="SET_dom_sf"/>
</dbReference>
<dbReference type="EMBL" id="BRYA01000212">
    <property type="protein sequence ID" value="GMI44311.1"/>
    <property type="molecule type" value="Genomic_DNA"/>
</dbReference>
<sequence length="278" mass="30340">MIVCNPIFSLLFLPALQLRTIITSTKALHAKGFGASGVNSGKNKASPFSSGKNEASPSPIIDPLDSLTHAQLSRRLSDVLKHFASLPEDHPSLQNFTPSYTPSLALLRGRLPDLLISRTRLGESSIPSAGRGLFATRNIAAAELLTLFPGDALLFREHDLAEITGVLYGKDATGDPLTSDESREYELRVSAKHSIVGDPKLDEDKAYLAHFANDGWALRGSSSEENMEYSRKSALACNAFFQLIEPECHMGLFAIRDIKVGEEVFVSYTSGYWLSRAK</sequence>
<feature type="domain" description="SET" evidence="2">
    <location>
        <begin position="112"/>
        <end position="269"/>
    </location>
</feature>
<evidence type="ECO:0000256" key="1">
    <source>
        <dbReference type="SAM" id="SignalP"/>
    </source>
</evidence>
<reference evidence="4" key="1">
    <citation type="journal article" date="2023" name="Commun. Biol.">
        <title>Genome analysis of Parmales, the sister group of diatoms, reveals the evolutionary specialization of diatoms from phago-mixotrophs to photoautotrophs.</title>
        <authorList>
            <person name="Ban H."/>
            <person name="Sato S."/>
            <person name="Yoshikawa S."/>
            <person name="Yamada K."/>
            <person name="Nakamura Y."/>
            <person name="Ichinomiya M."/>
            <person name="Sato N."/>
            <person name="Blanc-Mathieu R."/>
            <person name="Endo H."/>
            <person name="Kuwata A."/>
            <person name="Ogata H."/>
        </authorList>
    </citation>
    <scope>NUCLEOTIDE SEQUENCE [LARGE SCALE GENOMIC DNA]</scope>
</reference>
<dbReference type="Gene3D" id="2.170.270.10">
    <property type="entry name" value="SET domain"/>
    <property type="match status" value="1"/>
</dbReference>
<organism evidence="3 4">
    <name type="scientific">Triparma columacea</name>
    <dbReference type="NCBI Taxonomy" id="722753"/>
    <lineage>
        <taxon>Eukaryota</taxon>
        <taxon>Sar</taxon>
        <taxon>Stramenopiles</taxon>
        <taxon>Ochrophyta</taxon>
        <taxon>Bolidophyceae</taxon>
        <taxon>Parmales</taxon>
        <taxon>Triparmaceae</taxon>
        <taxon>Triparma</taxon>
    </lineage>
</organism>
<feature type="chain" id="PRO_5040747054" description="SET domain-containing protein" evidence="1">
    <location>
        <begin position="28"/>
        <end position="278"/>
    </location>
</feature>
<evidence type="ECO:0000313" key="3">
    <source>
        <dbReference type="EMBL" id="GMI44311.1"/>
    </source>
</evidence>
<keyword evidence="4" id="KW-1185">Reference proteome</keyword>
<dbReference type="Proteomes" id="UP001165065">
    <property type="component" value="Unassembled WGS sequence"/>
</dbReference>
<dbReference type="SUPFAM" id="SSF82199">
    <property type="entry name" value="SET domain"/>
    <property type="match status" value="1"/>
</dbReference>
<dbReference type="SMART" id="SM00317">
    <property type="entry name" value="SET"/>
    <property type="match status" value="1"/>
</dbReference>
<accession>A0A9W7GE25</accession>